<evidence type="ECO:0000256" key="1">
    <source>
        <dbReference type="ARBA" id="ARBA00003257"/>
    </source>
</evidence>
<evidence type="ECO:0000256" key="8">
    <source>
        <dbReference type="ARBA" id="ARBA00022792"/>
    </source>
</evidence>
<evidence type="ECO:0000256" key="13">
    <source>
        <dbReference type="ARBA" id="ARBA00023075"/>
    </source>
</evidence>
<dbReference type="Pfam" id="PF00361">
    <property type="entry name" value="Proton_antipo_M"/>
    <property type="match status" value="1"/>
</dbReference>
<evidence type="ECO:0000256" key="17">
    <source>
        <dbReference type="ARBA" id="ARBA00049551"/>
    </source>
</evidence>
<feature type="transmembrane region" description="Helical" evidence="18">
    <location>
        <begin position="268"/>
        <end position="287"/>
    </location>
</feature>
<feature type="transmembrane region" description="Helical" evidence="18">
    <location>
        <begin position="88"/>
        <end position="105"/>
    </location>
</feature>
<evidence type="ECO:0000256" key="7">
    <source>
        <dbReference type="ARBA" id="ARBA00022692"/>
    </source>
</evidence>
<feature type="transmembrane region" description="Helical" evidence="18">
    <location>
        <begin position="236"/>
        <end position="256"/>
    </location>
</feature>
<dbReference type="EMBL" id="KX345784">
    <property type="protein sequence ID" value="APO08864.1"/>
    <property type="molecule type" value="Genomic_DNA"/>
</dbReference>
<evidence type="ECO:0000256" key="4">
    <source>
        <dbReference type="ARBA" id="ARBA00021096"/>
    </source>
</evidence>
<name>A0A4Y1JVX0_9HEMI</name>
<accession>A0A4Y1JVX0</accession>
<comment type="function">
    <text evidence="1">Core subunit of the mitochondrial membrane respiratory chain NADH dehydrogenase (Complex I) that is believed to belong to the minimal assembly required for catalysis. Complex I functions in the transfer of electrons from NADH to the respiratory chain. The immediate electron acceptor for the enzyme is believed to be ubiquinone.</text>
</comment>
<dbReference type="Pfam" id="PF06455">
    <property type="entry name" value="NADH5_C"/>
    <property type="match status" value="1"/>
</dbReference>
<organism evidence="21">
    <name type="scientific">Melamphaus rubrocinctus</name>
    <dbReference type="NCBI Taxonomy" id="238647"/>
    <lineage>
        <taxon>Eukaryota</taxon>
        <taxon>Metazoa</taxon>
        <taxon>Ecdysozoa</taxon>
        <taxon>Arthropoda</taxon>
        <taxon>Hexapoda</taxon>
        <taxon>Insecta</taxon>
        <taxon>Pterygota</taxon>
        <taxon>Neoptera</taxon>
        <taxon>Paraneoptera</taxon>
        <taxon>Hemiptera</taxon>
        <taxon>Heteroptera</taxon>
        <taxon>Panheteroptera</taxon>
        <taxon>Pentatomomorpha</taxon>
        <taxon>Pyrrhocoroidea</taxon>
        <taxon>Pyrrhocoridae</taxon>
        <taxon>Melamphaus</taxon>
    </lineage>
</organism>
<dbReference type="InterPro" id="IPR010934">
    <property type="entry name" value="NADH_DH_su5_C"/>
</dbReference>
<feature type="transmembrane region" description="Helical" evidence="18">
    <location>
        <begin position="335"/>
        <end position="353"/>
    </location>
</feature>
<feature type="transmembrane region" description="Helical" evidence="18">
    <location>
        <begin position="444"/>
        <end position="467"/>
    </location>
</feature>
<dbReference type="AlphaFoldDB" id="A0A4Y1JVX0"/>
<dbReference type="GO" id="GO:0008137">
    <property type="term" value="F:NADH dehydrogenase (ubiquinone) activity"/>
    <property type="evidence" value="ECO:0007669"/>
    <property type="project" value="UniProtKB-EC"/>
</dbReference>
<evidence type="ECO:0000256" key="2">
    <source>
        <dbReference type="ARBA" id="ARBA00004448"/>
    </source>
</evidence>
<feature type="transmembrane region" description="Helical" evidence="18">
    <location>
        <begin position="293"/>
        <end position="314"/>
    </location>
</feature>
<evidence type="ECO:0000256" key="15">
    <source>
        <dbReference type="ARBA" id="ARBA00023136"/>
    </source>
</evidence>
<feature type="transmembrane region" description="Helical" evidence="18">
    <location>
        <begin position="479"/>
        <end position="497"/>
    </location>
</feature>
<proteinExistence type="predicted"/>
<geneLocation type="mitochondrion" evidence="21"/>
<feature type="transmembrane region" description="Helical" evidence="18">
    <location>
        <begin position="202"/>
        <end position="230"/>
    </location>
</feature>
<protein>
    <recommendedName>
        <fullName evidence="4">NADH-ubiquinone oxidoreductase chain 5</fullName>
        <ecNumber evidence="3">7.1.1.2</ecNumber>
    </recommendedName>
    <alternativeName>
        <fullName evidence="16">NADH dehydrogenase subunit 5</fullName>
    </alternativeName>
</protein>
<dbReference type="GO" id="GO:0042773">
    <property type="term" value="P:ATP synthesis coupled electron transport"/>
    <property type="evidence" value="ECO:0007669"/>
    <property type="project" value="InterPro"/>
</dbReference>
<evidence type="ECO:0000313" key="21">
    <source>
        <dbReference type="EMBL" id="APO08864.1"/>
    </source>
</evidence>
<evidence type="ECO:0000256" key="12">
    <source>
        <dbReference type="ARBA" id="ARBA00023027"/>
    </source>
</evidence>
<feature type="transmembrane region" description="Helical" evidence="18">
    <location>
        <begin position="167"/>
        <end position="190"/>
    </location>
</feature>
<feature type="domain" description="NADH:quinone oxidoreductase/Mrp antiporter transmembrane" evidence="19">
    <location>
        <begin position="105"/>
        <end position="386"/>
    </location>
</feature>
<dbReference type="CTD" id="4540"/>
<keyword evidence="13" id="KW-0830">Ubiquinone</keyword>
<evidence type="ECO:0000256" key="9">
    <source>
        <dbReference type="ARBA" id="ARBA00022967"/>
    </source>
</evidence>
<keyword evidence="15 18" id="KW-0472">Membrane</keyword>
<feature type="transmembrane region" description="Helical" evidence="18">
    <location>
        <begin position="7"/>
        <end position="28"/>
    </location>
</feature>
<feature type="domain" description="NADH dehydrogenase subunit 5 C-terminal" evidence="20">
    <location>
        <begin position="389"/>
        <end position="567"/>
    </location>
</feature>
<feature type="transmembrane region" description="Helical" evidence="18">
    <location>
        <begin position="415"/>
        <end position="438"/>
    </location>
</feature>
<keyword evidence="6" id="KW-0679">Respiratory chain</keyword>
<evidence type="ECO:0000256" key="5">
    <source>
        <dbReference type="ARBA" id="ARBA00022448"/>
    </source>
</evidence>
<evidence type="ECO:0000256" key="10">
    <source>
        <dbReference type="ARBA" id="ARBA00022982"/>
    </source>
</evidence>
<reference evidence="21" key="2">
    <citation type="journal article" date="2019" name="Syst. Entomol.">
        <title>Higher-level phylogeny and evolutionary history of Pentatomomorpha (Hemiptera: Heteroptera) inferred from mitochondrial genome sequences.</title>
        <authorList>
            <person name="Liu Y."/>
            <person name="Li H."/>
            <person name="Song F."/>
            <person name="Zhao Y."/>
            <person name="Wilson J.-J."/>
            <person name="Cai W."/>
        </authorList>
    </citation>
    <scope>NUCLEOTIDE SEQUENCE</scope>
</reference>
<feature type="transmembrane region" description="Helical" evidence="18">
    <location>
        <begin position="546"/>
        <end position="567"/>
    </location>
</feature>
<evidence type="ECO:0000256" key="3">
    <source>
        <dbReference type="ARBA" id="ARBA00012944"/>
    </source>
</evidence>
<dbReference type="InterPro" id="IPR003945">
    <property type="entry name" value="NU5C-like"/>
</dbReference>
<keyword evidence="7 18" id="KW-0812">Transmembrane</keyword>
<keyword evidence="11 18" id="KW-1133">Transmembrane helix</keyword>
<evidence type="ECO:0000256" key="11">
    <source>
        <dbReference type="ARBA" id="ARBA00022989"/>
    </source>
</evidence>
<keyword evidence="8" id="KW-0999">Mitochondrion inner membrane</keyword>
<dbReference type="GO" id="GO:0003954">
    <property type="term" value="F:NADH dehydrogenase activity"/>
    <property type="evidence" value="ECO:0007669"/>
    <property type="project" value="TreeGrafter"/>
</dbReference>
<feature type="transmembrane region" description="Helical" evidence="18">
    <location>
        <begin position="111"/>
        <end position="129"/>
    </location>
</feature>
<evidence type="ECO:0000256" key="6">
    <source>
        <dbReference type="ARBA" id="ARBA00022660"/>
    </source>
</evidence>
<comment type="catalytic activity">
    <reaction evidence="17">
        <text>a ubiquinone + NADH + 5 H(+)(in) = a ubiquinol + NAD(+) + 4 H(+)(out)</text>
        <dbReference type="Rhea" id="RHEA:29091"/>
        <dbReference type="Rhea" id="RHEA-COMP:9565"/>
        <dbReference type="Rhea" id="RHEA-COMP:9566"/>
        <dbReference type="ChEBI" id="CHEBI:15378"/>
        <dbReference type="ChEBI" id="CHEBI:16389"/>
        <dbReference type="ChEBI" id="CHEBI:17976"/>
        <dbReference type="ChEBI" id="CHEBI:57540"/>
        <dbReference type="ChEBI" id="CHEBI:57945"/>
        <dbReference type="EC" id="7.1.1.2"/>
    </reaction>
</comment>
<evidence type="ECO:0000256" key="18">
    <source>
        <dbReference type="SAM" id="Phobius"/>
    </source>
</evidence>
<feature type="transmembrane region" description="Helical" evidence="18">
    <location>
        <begin position="48"/>
        <end position="76"/>
    </location>
</feature>
<gene>
    <name evidence="21" type="primary">ND5</name>
</gene>
<comment type="subcellular location">
    <subcellularLocation>
        <location evidence="2">Mitochondrion inner membrane</location>
        <topology evidence="2">Multi-pass membrane protein</topology>
    </subcellularLocation>
</comment>
<dbReference type="RefSeq" id="YP_009643435.1">
    <property type="nucleotide sequence ID" value="NC_042434.1"/>
</dbReference>
<reference evidence="21" key="1">
    <citation type="submission" date="2016-05" db="EMBL/GenBank/DDBJ databases">
        <authorList>
            <person name="Yang C."/>
            <person name="Li H."/>
            <person name="Cai W.Z."/>
        </authorList>
    </citation>
    <scope>NUCLEOTIDE SEQUENCE</scope>
</reference>
<evidence type="ECO:0000259" key="19">
    <source>
        <dbReference type="Pfam" id="PF00361"/>
    </source>
</evidence>
<evidence type="ECO:0000259" key="20">
    <source>
        <dbReference type="Pfam" id="PF06455"/>
    </source>
</evidence>
<feature type="transmembrane region" description="Helical" evidence="18">
    <location>
        <begin position="373"/>
        <end position="395"/>
    </location>
</feature>
<sequence length="568" mass="65706">MMNLYKIWSYIFMFFGFTFFSYGLYFLVVDDVFFCDWEFFSLNSCSFVMTLLFDWMSLLFIGSVFLISSMVIYYSFSYMMEDMSVLRFLYLVVLFVISMMLMIISPNLISILIGWDGLGLVSYCLVIYFQNIKSFNAGMLTILVNRIGDISILFSIAWFLNNGSWHFLYYLYYDLYWFFVLMCLLVLAGFTKSAQIPFSSWLPAAMAAPTPVSALVHSSTLVTAGVYLLIRFNTLLSLYSTSFFLLISVLTMFMSGLGASFEFDLKKVIALSTLSQLGLMMSILFIGSYSISFFHLLTHAFFKALLFLCAGLIIHCMNDSQDIRFMGGLINHLPYTLSAFCVANLSLCGFPFLSGFYSKDLCIEFIGMNYFNIFIYYLFVVSVCLTVFYTFRLLYYVVYGYLGVMGVSSYEEDSVMLFSMVFLILMGLFAGVFLSWFIFPFPFFIFITMISKVSIFLFTVMSGIFIFYSYDVKFFDKVFGYKNFFITINFVGNMWFLPNFSTYMVASKTLNVSLIYEDIVSMGWGEFLFSQSISNFNIYISKLNSLWQFNDLKLFFASFVVLAFVIYI</sequence>
<keyword evidence="5" id="KW-0813">Transport</keyword>
<dbReference type="GO" id="GO:0005743">
    <property type="term" value="C:mitochondrial inner membrane"/>
    <property type="evidence" value="ECO:0007669"/>
    <property type="project" value="UniProtKB-SubCell"/>
</dbReference>
<keyword evidence="14 21" id="KW-0496">Mitochondrion</keyword>
<dbReference type="PRINTS" id="PR01434">
    <property type="entry name" value="NADHDHGNASE5"/>
</dbReference>
<dbReference type="GeneID" id="41699026"/>
<dbReference type="PANTHER" id="PTHR42829">
    <property type="entry name" value="NADH-UBIQUINONE OXIDOREDUCTASE CHAIN 5"/>
    <property type="match status" value="1"/>
</dbReference>
<dbReference type="GO" id="GO:0015990">
    <property type="term" value="P:electron transport coupled proton transport"/>
    <property type="evidence" value="ECO:0007669"/>
    <property type="project" value="TreeGrafter"/>
</dbReference>
<keyword evidence="9" id="KW-1278">Translocase</keyword>
<evidence type="ECO:0000256" key="14">
    <source>
        <dbReference type="ARBA" id="ARBA00023128"/>
    </source>
</evidence>
<keyword evidence="12" id="KW-0520">NAD</keyword>
<dbReference type="PANTHER" id="PTHR42829:SF2">
    <property type="entry name" value="NADH-UBIQUINONE OXIDOREDUCTASE CHAIN 5"/>
    <property type="match status" value="1"/>
</dbReference>
<dbReference type="InterPro" id="IPR001750">
    <property type="entry name" value="ND/Mrp_TM"/>
</dbReference>
<evidence type="ECO:0000256" key="16">
    <source>
        <dbReference type="ARBA" id="ARBA00031027"/>
    </source>
</evidence>
<dbReference type="EC" id="7.1.1.2" evidence="3"/>
<keyword evidence="10" id="KW-0249">Electron transport</keyword>